<dbReference type="Pfam" id="PF02608">
    <property type="entry name" value="Bmp"/>
    <property type="match status" value="1"/>
</dbReference>
<evidence type="ECO:0000256" key="2">
    <source>
        <dbReference type="ARBA" id="ARBA00008610"/>
    </source>
</evidence>
<reference evidence="10" key="1">
    <citation type="submission" date="2016-10" db="EMBL/GenBank/DDBJ databases">
        <authorList>
            <person name="de Groot N.N."/>
        </authorList>
    </citation>
    <scope>NUCLEOTIDE SEQUENCE [LARGE SCALE GENOMIC DNA]</scope>
    <source>
        <strain evidence="10">10nlg</strain>
    </source>
</reference>
<dbReference type="InterPro" id="IPR003760">
    <property type="entry name" value="PnrA-like"/>
</dbReference>
<evidence type="ECO:0000313" key="10">
    <source>
        <dbReference type="Proteomes" id="UP000199318"/>
    </source>
</evidence>
<evidence type="ECO:0000313" key="9">
    <source>
        <dbReference type="EMBL" id="SES00688.1"/>
    </source>
</evidence>
<dbReference type="AlphaFoldDB" id="A0A1H9TUN7"/>
<dbReference type="EMBL" id="FOGV01000011">
    <property type="protein sequence ID" value="SES00688.1"/>
    <property type="molecule type" value="Genomic_DNA"/>
</dbReference>
<evidence type="ECO:0000256" key="4">
    <source>
        <dbReference type="ARBA" id="ARBA00022729"/>
    </source>
</evidence>
<dbReference type="OrthoDB" id="2556857at2"/>
<dbReference type="SUPFAM" id="SSF53822">
    <property type="entry name" value="Periplasmic binding protein-like I"/>
    <property type="match status" value="1"/>
</dbReference>
<dbReference type="InterPro" id="IPR028082">
    <property type="entry name" value="Peripla_BP_I"/>
</dbReference>
<protein>
    <submittedName>
        <fullName evidence="9">Transcriptional activator of comK protein</fullName>
    </submittedName>
</protein>
<keyword evidence="7" id="KW-1133">Transmembrane helix</keyword>
<dbReference type="RefSeq" id="WP_093072834.1">
    <property type="nucleotide sequence ID" value="NZ_FOGV01000011.1"/>
</dbReference>
<accession>A0A1H9TUN7</accession>
<keyword evidence="6" id="KW-0449">Lipoprotein</keyword>
<comment type="caution">
    <text evidence="9">The sequence shown here is derived from an EMBL/GenBank/DDBJ whole genome shotgun (WGS) entry which is preliminary data.</text>
</comment>
<keyword evidence="5 7" id="KW-0472">Membrane</keyword>
<evidence type="ECO:0000256" key="5">
    <source>
        <dbReference type="ARBA" id="ARBA00023136"/>
    </source>
</evidence>
<keyword evidence="7" id="KW-0812">Transmembrane</keyword>
<dbReference type="Gene3D" id="3.40.50.2300">
    <property type="match status" value="2"/>
</dbReference>
<proteinExistence type="inferred from homology"/>
<evidence type="ECO:0000256" key="7">
    <source>
        <dbReference type="SAM" id="Phobius"/>
    </source>
</evidence>
<comment type="subcellular location">
    <subcellularLocation>
        <location evidence="1">Cell membrane</location>
        <topology evidence="1">Lipid-anchor</topology>
    </subcellularLocation>
</comment>
<dbReference type="STRING" id="1464123.SAMN05444126_11135"/>
<keyword evidence="4" id="KW-0732">Signal</keyword>
<comment type="similarity">
    <text evidence="2">Belongs to the BMP lipoprotein family.</text>
</comment>
<evidence type="ECO:0000259" key="8">
    <source>
        <dbReference type="Pfam" id="PF02608"/>
    </source>
</evidence>
<gene>
    <name evidence="9" type="ORF">SAMN05444126_11135</name>
</gene>
<dbReference type="GO" id="GO:0005886">
    <property type="term" value="C:plasma membrane"/>
    <property type="evidence" value="ECO:0007669"/>
    <property type="project" value="UniProtKB-SubCell"/>
</dbReference>
<evidence type="ECO:0000256" key="6">
    <source>
        <dbReference type="ARBA" id="ARBA00023288"/>
    </source>
</evidence>
<dbReference type="Proteomes" id="UP000199318">
    <property type="component" value="Unassembled WGS sequence"/>
</dbReference>
<evidence type="ECO:0000256" key="3">
    <source>
        <dbReference type="ARBA" id="ARBA00022475"/>
    </source>
</evidence>
<dbReference type="PANTHER" id="PTHR34296">
    <property type="entry name" value="TRANSCRIPTIONAL ACTIVATOR PROTEIN MED"/>
    <property type="match status" value="1"/>
</dbReference>
<keyword evidence="10" id="KW-1185">Reference proteome</keyword>
<dbReference type="PANTHER" id="PTHR34296:SF2">
    <property type="entry name" value="ABC TRANSPORTER GUANOSINE-BINDING PROTEIN NUPN"/>
    <property type="match status" value="1"/>
</dbReference>
<feature type="transmembrane region" description="Helical" evidence="7">
    <location>
        <begin position="12"/>
        <end position="31"/>
    </location>
</feature>
<sequence length="340" mass="38355">MEEKKRQPRIILIVSIIIAASLMATLLQRAYPLLTETVSENTPQEENQPTRVSVLTSDVIADQSWGSLAYKGKLQIEESFNASVTLHTEISGELSKINKVHEIIDEEEPELVIGHGKEFSDPFAYVAERYQDLMFVTIQGHASGENTAAYTFDEGPAEFLAAYAAVEKSETGRIGFLEPEVEQERERYFAKGIDHYDPEAELYTEFIPGRNNGEAAVSKLDELTAEGVDVIYSKGNAYNQHVIEYAAEHDLYVIGYIEDQAYMAENSVLTSVVKRIPLAYNRIMEDHYSSEGIQSGTHTLTFEDDIYDLSELGPMFSAEEREQFQKEYQHMQDGELPVKP</sequence>
<evidence type="ECO:0000256" key="1">
    <source>
        <dbReference type="ARBA" id="ARBA00004193"/>
    </source>
</evidence>
<feature type="domain" description="ABC transporter substrate-binding protein PnrA-like" evidence="8">
    <location>
        <begin position="51"/>
        <end position="331"/>
    </location>
</feature>
<dbReference type="InterPro" id="IPR050957">
    <property type="entry name" value="BMP_lipoprotein"/>
</dbReference>
<name>A0A1H9TUN7_9BACI</name>
<keyword evidence="3" id="KW-1003">Cell membrane</keyword>
<organism evidence="9 10">
    <name type="scientific">Salisediminibacterium halotolerans</name>
    <dbReference type="NCBI Taxonomy" id="517425"/>
    <lineage>
        <taxon>Bacteria</taxon>
        <taxon>Bacillati</taxon>
        <taxon>Bacillota</taxon>
        <taxon>Bacilli</taxon>
        <taxon>Bacillales</taxon>
        <taxon>Bacillaceae</taxon>
        <taxon>Salisediminibacterium</taxon>
    </lineage>
</organism>